<sequence>MKRNYMSTIDTLIPLNSDSIPAIQQTVPPIVINVRDTIINQITTNSSPLTTDHMTMDWDLSVSFWLILLITGMGLAVFFGIAFLKKYILPILKSKFKADKVKILWGRISMMIWLLFGLFSVYLLLKSSIILTSILLVLTFALFHQFFIDFFIGLYFKFEHQIKVNDHFRLDAMEGEIVAFKNRHLQLVNNKQEQLLIPYRNLLKQPIIITKQVENLAQKTIVLTLTGEVGNNLLRLNTLMEMCPWIYNPNHYNITQQENDTYQVTVRAKEIFTFSKIEAYLKDKLGE</sequence>
<keyword evidence="3" id="KW-1185">Reference proteome</keyword>
<evidence type="ECO:0008006" key="4">
    <source>
        <dbReference type="Google" id="ProtNLM"/>
    </source>
</evidence>
<dbReference type="Proteomes" id="UP000249248">
    <property type="component" value="Unassembled WGS sequence"/>
</dbReference>
<reference evidence="2 3" key="1">
    <citation type="submission" date="2018-06" db="EMBL/GenBank/DDBJ databases">
        <title>The draft genome sequence of Crocinitomix sp. SM1701.</title>
        <authorList>
            <person name="Zhang X."/>
        </authorList>
    </citation>
    <scope>NUCLEOTIDE SEQUENCE [LARGE SCALE GENOMIC DNA]</scope>
    <source>
        <strain evidence="2 3">SM1701</strain>
    </source>
</reference>
<protein>
    <recommendedName>
        <fullName evidence="4">Mechanosensitive ion channel protein MscS</fullName>
    </recommendedName>
</protein>
<keyword evidence="1" id="KW-0812">Transmembrane</keyword>
<comment type="caution">
    <text evidence="2">The sequence shown here is derived from an EMBL/GenBank/DDBJ whole genome shotgun (WGS) entry which is preliminary data.</text>
</comment>
<feature type="transmembrane region" description="Helical" evidence="1">
    <location>
        <begin position="130"/>
        <end position="156"/>
    </location>
</feature>
<evidence type="ECO:0000313" key="3">
    <source>
        <dbReference type="Proteomes" id="UP000249248"/>
    </source>
</evidence>
<evidence type="ECO:0000313" key="2">
    <source>
        <dbReference type="EMBL" id="PZE16223.1"/>
    </source>
</evidence>
<feature type="transmembrane region" description="Helical" evidence="1">
    <location>
        <begin position="62"/>
        <end position="84"/>
    </location>
</feature>
<accession>A0A2W1NAZ0</accession>
<keyword evidence="1" id="KW-0472">Membrane</keyword>
<feature type="transmembrane region" description="Helical" evidence="1">
    <location>
        <begin position="104"/>
        <end position="124"/>
    </location>
</feature>
<dbReference type="AlphaFoldDB" id="A0A2W1NAZ0"/>
<keyword evidence="1" id="KW-1133">Transmembrane helix</keyword>
<dbReference type="EMBL" id="QKSB01000010">
    <property type="protein sequence ID" value="PZE16223.1"/>
    <property type="molecule type" value="Genomic_DNA"/>
</dbReference>
<proteinExistence type="predicted"/>
<evidence type="ECO:0000256" key="1">
    <source>
        <dbReference type="SAM" id="Phobius"/>
    </source>
</evidence>
<name>A0A2W1NAZ0_9FLAO</name>
<gene>
    <name evidence="2" type="ORF">DNU06_13930</name>
</gene>
<organism evidence="2 3">
    <name type="scientific">Putridiphycobacter roseus</name>
    <dbReference type="NCBI Taxonomy" id="2219161"/>
    <lineage>
        <taxon>Bacteria</taxon>
        <taxon>Pseudomonadati</taxon>
        <taxon>Bacteroidota</taxon>
        <taxon>Flavobacteriia</taxon>
        <taxon>Flavobacteriales</taxon>
        <taxon>Crocinitomicaceae</taxon>
        <taxon>Putridiphycobacter</taxon>
    </lineage>
</organism>